<reference evidence="11 12" key="1">
    <citation type="submission" date="2021-04" db="EMBL/GenBank/DDBJ databases">
        <authorList>
            <person name="Pira H."/>
            <person name="Risdian C."/>
            <person name="Wink J."/>
        </authorList>
    </citation>
    <scope>NUCLEOTIDE SEQUENCE [LARGE SCALE GENOMIC DNA]</scope>
    <source>
        <strain evidence="11 12">WHA3</strain>
    </source>
</reference>
<evidence type="ECO:0000256" key="8">
    <source>
        <dbReference type="SAM" id="MobiDB-lite"/>
    </source>
</evidence>
<feature type="transmembrane region" description="Helical" evidence="9">
    <location>
        <begin position="39"/>
        <end position="60"/>
    </location>
</feature>
<feature type="domain" description="Ancillary SecYEG translocon subunit/Cell division coordinator CpoB TPR" evidence="10">
    <location>
        <begin position="35"/>
        <end position="204"/>
    </location>
</feature>
<dbReference type="Pfam" id="PF09976">
    <property type="entry name" value="TPR_21"/>
    <property type="match status" value="1"/>
</dbReference>
<evidence type="ECO:0000259" key="10">
    <source>
        <dbReference type="Pfam" id="PF09976"/>
    </source>
</evidence>
<dbReference type="RefSeq" id="WP_218443737.1">
    <property type="nucleotide sequence ID" value="NZ_JAGSPA010000001.1"/>
</dbReference>
<accession>A0ABS6SBY3</accession>
<keyword evidence="12" id="KW-1185">Reference proteome</keyword>
<feature type="compositionally biased region" description="Low complexity" evidence="8">
    <location>
        <begin position="242"/>
        <end position="254"/>
    </location>
</feature>
<evidence type="ECO:0000256" key="2">
    <source>
        <dbReference type="ARBA" id="ARBA00004236"/>
    </source>
</evidence>
<keyword evidence="6 9" id="KW-0472">Membrane</keyword>
<evidence type="ECO:0000256" key="4">
    <source>
        <dbReference type="ARBA" id="ARBA00022692"/>
    </source>
</evidence>
<comment type="caution">
    <text evidence="11">The sequence shown here is derived from an EMBL/GenBank/DDBJ whole genome shotgun (WGS) entry which is preliminary data.</text>
</comment>
<evidence type="ECO:0000256" key="6">
    <source>
        <dbReference type="ARBA" id="ARBA00023136"/>
    </source>
</evidence>
<dbReference type="PANTHER" id="PTHR38035:SF1">
    <property type="entry name" value="ANCILLARY SECYEG TRANSLOCON SUBUNIT"/>
    <property type="match status" value="1"/>
</dbReference>
<name>A0ABS6SBY3_9SPHN</name>
<dbReference type="PANTHER" id="PTHR38035">
    <property type="entry name" value="UPF0070 PROTEIN YFGM"/>
    <property type="match status" value="1"/>
</dbReference>
<evidence type="ECO:0000256" key="3">
    <source>
        <dbReference type="ARBA" id="ARBA00022475"/>
    </source>
</evidence>
<evidence type="ECO:0000256" key="7">
    <source>
        <dbReference type="ARBA" id="ARBA00023186"/>
    </source>
</evidence>
<proteinExistence type="predicted"/>
<feature type="region of interest" description="Disordered" evidence="8">
    <location>
        <begin position="242"/>
        <end position="262"/>
    </location>
</feature>
<keyword evidence="4 9" id="KW-0812">Transmembrane</keyword>
<dbReference type="InterPro" id="IPR026039">
    <property type="entry name" value="YfgM"/>
</dbReference>
<organism evidence="11 12">
    <name type="scientific">Pacificimonas pallii</name>
    <dbReference type="NCBI Taxonomy" id="2827236"/>
    <lineage>
        <taxon>Bacteria</taxon>
        <taxon>Pseudomonadati</taxon>
        <taxon>Pseudomonadota</taxon>
        <taxon>Alphaproteobacteria</taxon>
        <taxon>Sphingomonadales</taxon>
        <taxon>Sphingosinicellaceae</taxon>
        <taxon>Pacificimonas</taxon>
    </lineage>
</organism>
<dbReference type="EMBL" id="JAGSPA010000001">
    <property type="protein sequence ID" value="MBV7255431.1"/>
    <property type="molecule type" value="Genomic_DNA"/>
</dbReference>
<protein>
    <submittedName>
        <fullName evidence="11">Tetratricopeptide repeat protein</fullName>
    </submittedName>
</protein>
<gene>
    <name evidence="11" type="ORF">KCG44_01390</name>
</gene>
<evidence type="ECO:0000313" key="11">
    <source>
        <dbReference type="EMBL" id="MBV7255431.1"/>
    </source>
</evidence>
<evidence type="ECO:0000256" key="1">
    <source>
        <dbReference type="ARBA" id="ARBA00004167"/>
    </source>
</evidence>
<comment type="subcellular location">
    <subcellularLocation>
        <location evidence="2">Cell membrane</location>
    </subcellularLocation>
    <subcellularLocation>
        <location evidence="1">Membrane</location>
        <topology evidence="1">Single-pass membrane protein</topology>
    </subcellularLocation>
</comment>
<dbReference type="InterPro" id="IPR018704">
    <property type="entry name" value="SecYEG/CpoB_TPR"/>
</dbReference>
<evidence type="ECO:0000313" key="12">
    <source>
        <dbReference type="Proteomes" id="UP000722336"/>
    </source>
</evidence>
<keyword evidence="5 9" id="KW-1133">Transmembrane helix</keyword>
<keyword evidence="7" id="KW-0143">Chaperone</keyword>
<dbReference type="Proteomes" id="UP000722336">
    <property type="component" value="Unassembled WGS sequence"/>
</dbReference>
<sequence>MAKAPSIPDSNENPESDAFLREVDDAYRTDRLSGFWQRYGRWILIAVGVFLIALAGILWMQQERVAERGLQAEAFDKAVKGLDLGSSESRAEIERFAASDIDGYNVLAKMLQARLSANDGDVAGAAAGYRAIADDSAVPQPIRDLALIQAVRLTFDDAEPENVVAELSPLAKADSPWFGVAGEMLGAAHLKSGNEEAARTVYAAMAGSETIPPTLRGRASQLAAMLGGAVPEDIADELALDEPTAPEANAAADTADIEETGE</sequence>
<keyword evidence="3" id="KW-1003">Cell membrane</keyword>
<evidence type="ECO:0000256" key="9">
    <source>
        <dbReference type="SAM" id="Phobius"/>
    </source>
</evidence>
<evidence type="ECO:0000256" key="5">
    <source>
        <dbReference type="ARBA" id="ARBA00022989"/>
    </source>
</evidence>